<dbReference type="Gene3D" id="3.30.70.330">
    <property type="match status" value="2"/>
</dbReference>
<dbReference type="SMART" id="SM00360">
    <property type="entry name" value="RRM"/>
    <property type="match status" value="2"/>
</dbReference>
<dbReference type="FunCoup" id="G4TUI1">
    <property type="interactions" value="324"/>
</dbReference>
<dbReference type="PANTHER" id="PTHR23236:SF95">
    <property type="entry name" value="NUCLEOLAR PROTEIN 13"/>
    <property type="match status" value="1"/>
</dbReference>
<evidence type="ECO:0000313" key="6">
    <source>
        <dbReference type="Proteomes" id="UP000007148"/>
    </source>
</evidence>
<organism evidence="5 6">
    <name type="scientific">Serendipita indica (strain DSM 11827)</name>
    <name type="common">Root endophyte fungus</name>
    <name type="synonym">Piriformospora indica</name>
    <dbReference type="NCBI Taxonomy" id="1109443"/>
    <lineage>
        <taxon>Eukaryota</taxon>
        <taxon>Fungi</taxon>
        <taxon>Dikarya</taxon>
        <taxon>Basidiomycota</taxon>
        <taxon>Agaricomycotina</taxon>
        <taxon>Agaricomycetes</taxon>
        <taxon>Sebacinales</taxon>
        <taxon>Serendipitaceae</taxon>
        <taxon>Serendipita</taxon>
    </lineage>
</organism>
<sequence>MSVTGRKRKLDDVDSDSEEAEDVPQAQVLSHAAKRRLRKKVKVALDVEQPVASETTRPKAENRSAHCVWVGNLSFKTTPASLKEFFTDEKEAIIRIHMPTKALHGTKPGQKTARVDNKGFAYVDFATPGAKDSAIARSEGILDGRRLLIKDGSDFAGRPEKDGVSKASSAPLTGMTKTARKILSQQKNEACPTLFIGNLSFETKEEEIAALFGRVHPKLKKEGESIEDRLLRVRMGTFEDSGKCKGFAFVDFKTIQFATDALVNPHNHSLNGRALVVEYASPDAVRRGKVVHEKSEAGLPKNRAARRPQKSERIAAKQASRVTQTEATQEEQPEENPSSLEIDERSRRKEKRPEKSLKEKGRRPKPGASLANAPRENVAIVQSTGKKIVF</sequence>
<dbReference type="CDD" id="cd12397">
    <property type="entry name" value="RRM2_Nop13p_fungi"/>
    <property type="match status" value="1"/>
</dbReference>
<dbReference type="eggNOG" id="KOG4210">
    <property type="taxonomic scope" value="Eukaryota"/>
</dbReference>
<evidence type="ECO:0000259" key="4">
    <source>
        <dbReference type="PROSITE" id="PS50102"/>
    </source>
</evidence>
<feature type="domain" description="RRM" evidence="4">
    <location>
        <begin position="66"/>
        <end position="167"/>
    </location>
</feature>
<dbReference type="PROSITE" id="PS50102">
    <property type="entry name" value="RRM"/>
    <property type="match status" value="2"/>
</dbReference>
<comment type="caution">
    <text evidence="5">The sequence shown here is derived from an EMBL/GenBank/DDBJ whole genome shotgun (WGS) entry which is preliminary data.</text>
</comment>
<dbReference type="InParanoid" id="G4TUI1"/>
<evidence type="ECO:0000256" key="1">
    <source>
        <dbReference type="ARBA" id="ARBA00022884"/>
    </source>
</evidence>
<accession>G4TUI1</accession>
<dbReference type="InterPro" id="IPR034226">
    <property type="entry name" value="Nop13/Rnp24_RRM2"/>
</dbReference>
<feature type="region of interest" description="Disordered" evidence="3">
    <location>
        <begin position="291"/>
        <end position="390"/>
    </location>
</feature>
<dbReference type="GO" id="GO:0005730">
    <property type="term" value="C:nucleolus"/>
    <property type="evidence" value="ECO:0007669"/>
    <property type="project" value="TreeGrafter"/>
</dbReference>
<dbReference type="OMA" id="RVWVNQL"/>
<reference evidence="5 6" key="1">
    <citation type="journal article" date="2011" name="PLoS Pathog.">
        <title>Endophytic Life Strategies Decoded by Genome and Transcriptome Analyses of the Mutualistic Root Symbiont Piriformospora indica.</title>
        <authorList>
            <person name="Zuccaro A."/>
            <person name="Lahrmann U."/>
            <person name="Guldener U."/>
            <person name="Langen G."/>
            <person name="Pfiffi S."/>
            <person name="Biedenkopf D."/>
            <person name="Wong P."/>
            <person name="Samans B."/>
            <person name="Grimm C."/>
            <person name="Basiewicz M."/>
            <person name="Murat C."/>
            <person name="Martin F."/>
            <person name="Kogel K.H."/>
        </authorList>
    </citation>
    <scope>NUCLEOTIDE SEQUENCE [LARGE SCALE GENOMIC DNA]</scope>
    <source>
        <strain evidence="5 6">DSM 11827</strain>
    </source>
</reference>
<dbReference type="InterPro" id="IPR000504">
    <property type="entry name" value="RRM_dom"/>
</dbReference>
<keyword evidence="6" id="KW-1185">Reference proteome</keyword>
<dbReference type="SUPFAM" id="SSF54928">
    <property type="entry name" value="RNA-binding domain, RBD"/>
    <property type="match status" value="2"/>
</dbReference>
<dbReference type="Proteomes" id="UP000007148">
    <property type="component" value="Unassembled WGS sequence"/>
</dbReference>
<keyword evidence="1 2" id="KW-0694">RNA-binding</keyword>
<evidence type="ECO:0000313" key="5">
    <source>
        <dbReference type="EMBL" id="CCA74974.1"/>
    </source>
</evidence>
<dbReference type="InterPro" id="IPR012677">
    <property type="entry name" value="Nucleotide-bd_a/b_plait_sf"/>
</dbReference>
<dbReference type="AlphaFoldDB" id="G4TUI1"/>
<feature type="compositionally biased region" description="Acidic residues" evidence="3">
    <location>
        <begin position="13"/>
        <end position="22"/>
    </location>
</feature>
<proteinExistence type="predicted"/>
<dbReference type="GO" id="GO:0003723">
    <property type="term" value="F:RNA binding"/>
    <property type="evidence" value="ECO:0007669"/>
    <property type="project" value="UniProtKB-UniRule"/>
</dbReference>
<feature type="region of interest" description="Disordered" evidence="3">
    <location>
        <begin position="1"/>
        <end position="27"/>
    </location>
</feature>
<feature type="domain" description="RRM" evidence="4">
    <location>
        <begin position="192"/>
        <end position="282"/>
    </location>
</feature>
<evidence type="ECO:0000256" key="3">
    <source>
        <dbReference type="SAM" id="MobiDB-lite"/>
    </source>
</evidence>
<dbReference type="InterPro" id="IPR035979">
    <property type="entry name" value="RBD_domain_sf"/>
</dbReference>
<name>G4TUI1_SERID</name>
<dbReference type="PANTHER" id="PTHR23236">
    <property type="entry name" value="EUKARYOTIC TRANSLATION INITIATION FACTOR 4B/4H"/>
    <property type="match status" value="1"/>
</dbReference>
<dbReference type="HOGENOM" id="CLU_027451_2_2_1"/>
<evidence type="ECO:0000256" key="2">
    <source>
        <dbReference type="PROSITE-ProRule" id="PRU00176"/>
    </source>
</evidence>
<dbReference type="Pfam" id="PF00076">
    <property type="entry name" value="RRM_1"/>
    <property type="match status" value="1"/>
</dbReference>
<dbReference type="EMBL" id="CAFZ01000381">
    <property type="protein sequence ID" value="CCA74974.1"/>
    <property type="molecule type" value="Genomic_DNA"/>
</dbReference>
<dbReference type="STRING" id="1109443.G4TUI1"/>
<dbReference type="OrthoDB" id="439808at2759"/>
<gene>
    <name evidence="5" type="ORF">PIIN_08954</name>
</gene>
<feature type="compositionally biased region" description="Basic and acidic residues" evidence="3">
    <location>
        <begin position="342"/>
        <end position="359"/>
    </location>
</feature>
<feature type="compositionally biased region" description="Polar residues" evidence="3">
    <location>
        <begin position="380"/>
        <end position="390"/>
    </location>
</feature>
<protein>
    <submittedName>
        <fullName evidence="5">Related to RNA-binding protein rnp24</fullName>
    </submittedName>
</protein>